<dbReference type="Gene3D" id="3.40.50.300">
    <property type="entry name" value="P-loop containing nucleotide triphosphate hydrolases"/>
    <property type="match status" value="1"/>
</dbReference>
<dbReference type="CDD" id="cd18793">
    <property type="entry name" value="SF2_C_SNF"/>
    <property type="match status" value="1"/>
</dbReference>
<keyword evidence="1" id="KW-0378">Hydrolase</keyword>
<dbReference type="PANTHER" id="PTHR10799">
    <property type="entry name" value="SNF2/RAD54 HELICASE FAMILY"/>
    <property type="match status" value="1"/>
</dbReference>
<organism evidence="3 4">
    <name type="scientific">Toxoplasma gondii p89</name>
    <dbReference type="NCBI Taxonomy" id="943119"/>
    <lineage>
        <taxon>Eukaryota</taxon>
        <taxon>Sar</taxon>
        <taxon>Alveolata</taxon>
        <taxon>Apicomplexa</taxon>
        <taxon>Conoidasida</taxon>
        <taxon>Coccidia</taxon>
        <taxon>Eucoccidiorida</taxon>
        <taxon>Eimeriorina</taxon>
        <taxon>Sarcocystidae</taxon>
        <taxon>Toxoplasma</taxon>
    </lineage>
</organism>
<dbReference type="AlphaFoldDB" id="A0A086J6A9"/>
<sequence>MIELVSEIKKKGEKALIFSQYTTYLDVVEESLTTFCGDIGKCRLDGSTAVEDRQALVDDFSTNPDLTIFLLSTKAGGQGLNLTAARTVILMDQVNRIRLVSLYSRVLQSGGHMRACL</sequence>
<dbReference type="GO" id="GO:0016787">
    <property type="term" value="F:hydrolase activity"/>
    <property type="evidence" value="ECO:0007669"/>
    <property type="project" value="UniProtKB-KW"/>
</dbReference>
<evidence type="ECO:0000313" key="4">
    <source>
        <dbReference type="Proteomes" id="UP000028828"/>
    </source>
</evidence>
<feature type="domain" description="Helicase C-terminal" evidence="2">
    <location>
        <begin position="1"/>
        <end position="117"/>
    </location>
</feature>
<evidence type="ECO:0000256" key="1">
    <source>
        <dbReference type="ARBA" id="ARBA00022801"/>
    </source>
</evidence>
<dbReference type="InterPro" id="IPR049730">
    <property type="entry name" value="SNF2/RAD54-like_C"/>
</dbReference>
<dbReference type="Proteomes" id="UP000028828">
    <property type="component" value="Unassembled WGS sequence"/>
</dbReference>
<dbReference type="InterPro" id="IPR001650">
    <property type="entry name" value="Helicase_C-like"/>
</dbReference>
<proteinExistence type="predicted"/>
<gene>
    <name evidence="3" type="ORF">TGP89_356240</name>
</gene>
<name>A0A086J6A9_TOXGO</name>
<dbReference type="InterPro" id="IPR027417">
    <property type="entry name" value="P-loop_NTPase"/>
</dbReference>
<comment type="caution">
    <text evidence="3">The sequence shown here is derived from an EMBL/GenBank/DDBJ whole genome shotgun (WGS) entry which is preliminary data.</text>
</comment>
<dbReference type="EMBL" id="AEYI02002703">
    <property type="protein sequence ID" value="KFG27677.1"/>
    <property type="molecule type" value="Genomic_DNA"/>
</dbReference>
<evidence type="ECO:0000313" key="3">
    <source>
        <dbReference type="EMBL" id="KFG27677.1"/>
    </source>
</evidence>
<dbReference type="PROSITE" id="PS51194">
    <property type="entry name" value="HELICASE_CTER"/>
    <property type="match status" value="1"/>
</dbReference>
<dbReference type="SUPFAM" id="SSF52540">
    <property type="entry name" value="P-loop containing nucleoside triphosphate hydrolases"/>
    <property type="match status" value="1"/>
</dbReference>
<dbReference type="Pfam" id="PF00271">
    <property type="entry name" value="Helicase_C"/>
    <property type="match status" value="1"/>
</dbReference>
<evidence type="ECO:0000259" key="2">
    <source>
        <dbReference type="PROSITE" id="PS51194"/>
    </source>
</evidence>
<reference evidence="3 4" key="1">
    <citation type="submission" date="2014-03" db="EMBL/GenBank/DDBJ databases">
        <authorList>
            <person name="Sibley D."/>
            <person name="Venepally P."/>
            <person name="Karamycheva S."/>
            <person name="Hadjithomas M."/>
            <person name="Khan A."/>
            <person name="Brunk B."/>
            <person name="Roos D."/>
            <person name="Caler E."/>
            <person name="Lorenzi H."/>
        </authorList>
    </citation>
    <scope>NUCLEOTIDE SEQUENCE [LARGE SCALE GENOMIC DNA]</scope>
    <source>
        <strain evidence="4">p89</strain>
    </source>
</reference>
<protein>
    <submittedName>
        <fullName evidence="3">SNF2 family domain protein</fullName>
    </submittedName>
</protein>
<accession>A0A086J6A9</accession>
<dbReference type="VEuPathDB" id="ToxoDB:TGP89_356240"/>
<dbReference type="SMART" id="SM00490">
    <property type="entry name" value="HELICc"/>
    <property type="match status" value="1"/>
</dbReference>